<dbReference type="Gene3D" id="2.70.70.10">
    <property type="entry name" value="Glucose Permease (Domain IIA)"/>
    <property type="match status" value="1"/>
</dbReference>
<dbReference type="PANTHER" id="PTHR21666">
    <property type="entry name" value="PEPTIDASE-RELATED"/>
    <property type="match status" value="1"/>
</dbReference>
<dbReference type="CDD" id="cd12797">
    <property type="entry name" value="M23_peptidase"/>
    <property type="match status" value="1"/>
</dbReference>
<reference evidence="4" key="1">
    <citation type="submission" date="2018-09" db="EMBL/GenBank/DDBJ databases">
        <authorList>
            <person name="Zhu H."/>
        </authorList>
    </citation>
    <scope>NUCLEOTIDE SEQUENCE [LARGE SCALE GENOMIC DNA]</scope>
    <source>
        <strain evidence="4">K1W22B-1</strain>
    </source>
</reference>
<protein>
    <submittedName>
        <fullName evidence="3">M23 family metallopeptidase</fullName>
    </submittedName>
</protein>
<keyword evidence="4" id="KW-1185">Reference proteome</keyword>
<gene>
    <name evidence="3" type="ORF">D4739_00815</name>
</gene>
<name>A0A3A5H4Y7_9ACTN</name>
<evidence type="ECO:0000313" key="4">
    <source>
        <dbReference type="Proteomes" id="UP000276542"/>
    </source>
</evidence>
<comment type="caution">
    <text evidence="3">The sequence shown here is derived from an EMBL/GenBank/DDBJ whole genome shotgun (WGS) entry which is preliminary data.</text>
</comment>
<dbReference type="PANTHER" id="PTHR21666:SF289">
    <property type="entry name" value="L-ALA--D-GLU ENDOPEPTIDASE"/>
    <property type="match status" value="1"/>
</dbReference>
<dbReference type="SUPFAM" id="SSF51261">
    <property type="entry name" value="Duplicated hybrid motif"/>
    <property type="match status" value="1"/>
</dbReference>
<keyword evidence="1" id="KW-0732">Signal</keyword>
<dbReference type="InterPro" id="IPR016047">
    <property type="entry name" value="M23ase_b-sheet_dom"/>
</dbReference>
<dbReference type="EMBL" id="QYRP01000002">
    <property type="protein sequence ID" value="RJS44928.1"/>
    <property type="molecule type" value="Genomic_DNA"/>
</dbReference>
<dbReference type="AlphaFoldDB" id="A0A3A5H4Y7"/>
<dbReference type="InterPro" id="IPR050570">
    <property type="entry name" value="Cell_wall_metabolism_enzyme"/>
</dbReference>
<feature type="domain" description="M23ase beta-sheet core" evidence="2">
    <location>
        <begin position="54"/>
        <end position="147"/>
    </location>
</feature>
<evidence type="ECO:0000313" key="3">
    <source>
        <dbReference type="EMBL" id="RJS44928.1"/>
    </source>
</evidence>
<dbReference type="RefSeq" id="WP_120058814.1">
    <property type="nucleotide sequence ID" value="NZ_QYRP01000002.1"/>
</dbReference>
<dbReference type="GO" id="GO:0004222">
    <property type="term" value="F:metalloendopeptidase activity"/>
    <property type="evidence" value="ECO:0007669"/>
    <property type="project" value="TreeGrafter"/>
</dbReference>
<sequence length="214" mass="21672">MNPLIPALLTTLTALPPGTPDGFQDPRGTGVWPVGPPVSVVHGFDPPESAFGAGHRGVDLAGAPGAVVRAALGGQVVFAGTLAGRGVITVRHGDTRTTYEPVTATARVGDVVRTGAPIGVMQSVPGHCAPASCLHWGWLRDRTYLDPLELIGARPVRLLPWEGLPVTPVHGAPGPGVASAVQIEPARVAAALLAVGLGRTPLPALDIASHGLAG</sequence>
<dbReference type="Pfam" id="PF01551">
    <property type="entry name" value="Peptidase_M23"/>
    <property type="match status" value="1"/>
</dbReference>
<evidence type="ECO:0000259" key="2">
    <source>
        <dbReference type="Pfam" id="PF01551"/>
    </source>
</evidence>
<dbReference type="InterPro" id="IPR011055">
    <property type="entry name" value="Dup_hybrid_motif"/>
</dbReference>
<dbReference type="OrthoDB" id="5245088at2"/>
<evidence type="ECO:0000256" key="1">
    <source>
        <dbReference type="ARBA" id="ARBA00022729"/>
    </source>
</evidence>
<accession>A0A3A5H4Y7</accession>
<proteinExistence type="predicted"/>
<dbReference type="Proteomes" id="UP000276542">
    <property type="component" value="Unassembled WGS sequence"/>
</dbReference>
<organism evidence="3 4">
    <name type="scientific">Nocardioides cavernaquae</name>
    <dbReference type="NCBI Taxonomy" id="2321396"/>
    <lineage>
        <taxon>Bacteria</taxon>
        <taxon>Bacillati</taxon>
        <taxon>Actinomycetota</taxon>
        <taxon>Actinomycetes</taxon>
        <taxon>Propionibacteriales</taxon>
        <taxon>Nocardioidaceae</taxon>
        <taxon>Nocardioides</taxon>
    </lineage>
</organism>